<gene>
    <name evidence="2" type="primary">Cnig_chr_X.g23778</name>
    <name evidence="2" type="ORF">B9Z55_023778</name>
</gene>
<feature type="compositionally biased region" description="Polar residues" evidence="1">
    <location>
        <begin position="269"/>
        <end position="282"/>
    </location>
</feature>
<reference evidence="3" key="1">
    <citation type="submission" date="2017-10" db="EMBL/GenBank/DDBJ databases">
        <title>Rapid genome shrinkage in a self-fertile nematode reveals novel sperm competition proteins.</title>
        <authorList>
            <person name="Yin D."/>
            <person name="Schwarz E.M."/>
            <person name="Thomas C.G."/>
            <person name="Felde R.L."/>
            <person name="Korf I.F."/>
            <person name="Cutter A.D."/>
            <person name="Schartner C.M."/>
            <person name="Ralston E.J."/>
            <person name="Meyer B.J."/>
            <person name="Haag E.S."/>
        </authorList>
    </citation>
    <scope>NUCLEOTIDE SEQUENCE [LARGE SCALE GENOMIC DNA]</scope>
    <source>
        <strain evidence="3">JU1422</strain>
    </source>
</reference>
<feature type="region of interest" description="Disordered" evidence="1">
    <location>
        <begin position="67"/>
        <end position="106"/>
    </location>
</feature>
<dbReference type="AlphaFoldDB" id="A0A2G5SR55"/>
<name>A0A2G5SR55_9PELO</name>
<feature type="region of interest" description="Disordered" evidence="1">
    <location>
        <begin position="1"/>
        <end position="21"/>
    </location>
</feature>
<proteinExistence type="predicted"/>
<comment type="caution">
    <text evidence="2">The sequence shown here is derived from an EMBL/GenBank/DDBJ whole genome shotgun (WGS) entry which is preliminary data.</text>
</comment>
<accession>A0A2G5SR55</accession>
<feature type="compositionally biased region" description="Polar residues" evidence="1">
    <location>
        <begin position="1"/>
        <end position="18"/>
    </location>
</feature>
<evidence type="ECO:0000313" key="2">
    <source>
        <dbReference type="EMBL" id="PIC17584.1"/>
    </source>
</evidence>
<dbReference type="OrthoDB" id="10414168at2759"/>
<feature type="region of interest" description="Disordered" evidence="1">
    <location>
        <begin position="145"/>
        <end position="167"/>
    </location>
</feature>
<organism evidence="2 3">
    <name type="scientific">Caenorhabditis nigoni</name>
    <dbReference type="NCBI Taxonomy" id="1611254"/>
    <lineage>
        <taxon>Eukaryota</taxon>
        <taxon>Metazoa</taxon>
        <taxon>Ecdysozoa</taxon>
        <taxon>Nematoda</taxon>
        <taxon>Chromadorea</taxon>
        <taxon>Rhabditida</taxon>
        <taxon>Rhabditina</taxon>
        <taxon>Rhabditomorpha</taxon>
        <taxon>Rhabditoidea</taxon>
        <taxon>Rhabditidae</taxon>
        <taxon>Peloderinae</taxon>
        <taxon>Caenorhabditis</taxon>
    </lineage>
</organism>
<protein>
    <submittedName>
        <fullName evidence="2">Uncharacterized protein</fullName>
    </submittedName>
</protein>
<feature type="region of interest" description="Disordered" evidence="1">
    <location>
        <begin position="269"/>
        <end position="290"/>
    </location>
</feature>
<evidence type="ECO:0000256" key="1">
    <source>
        <dbReference type="SAM" id="MobiDB-lite"/>
    </source>
</evidence>
<dbReference type="Proteomes" id="UP000230233">
    <property type="component" value="Chromosome X"/>
</dbReference>
<dbReference type="EMBL" id="PDUG01000006">
    <property type="protein sequence ID" value="PIC17584.1"/>
    <property type="molecule type" value="Genomic_DNA"/>
</dbReference>
<evidence type="ECO:0000313" key="3">
    <source>
        <dbReference type="Proteomes" id="UP000230233"/>
    </source>
</evidence>
<sequence length="559" mass="62666">MHVGSNSETTTKNNSGGDEQQFVYGQLPSTRRHSFTSLEAYWHQYNYRSILRETRSCDIILSETMDSSWNKDSSSGGSSGLPSKPFRKTPVYMQPRDPSPKPNGDPYDFVDDDQKEDPIVVGVVGKPERYGDIVREANIKLVHRNKKRGNEKNGEGEKQKRMKHSSVPVVTSPMTMARDAQAYFEQVKKTILGEQPDREKKHSSVAKSVMEMAREASANFEQAKKKFLEEHPDLGKKHLSVPVVTSPMTMAREARAALDLVRKQADMENSTQGTSQIALPQKSPTPVPEVRPHEISAKENYLAMCREAGILPANDHPLLQKTPESLGNNQTQPTLTVTPMNALLNPAFHVRMYQQSKKNSTGRLENHGHLVPREELARTVMNAHSTFPTKDTRTRQPAATPMDAVVRYQPPVTPMMPAPPQQRPPANQELAHQQVKAHLDDWNKKFMATLPTKLSLDPFFLFRHFGANGQGNQPFQHMGQPGAFPMIPNHTQQLAIQQPNQLGMPLAIQMPNKLPVPIPVLPNNPPILNNLPIPDHRATPIHLPLPIHPIFWNHGPPHP</sequence>
<feature type="compositionally biased region" description="Basic and acidic residues" evidence="1">
    <location>
        <begin position="148"/>
        <end position="159"/>
    </location>
</feature>
<keyword evidence="3" id="KW-1185">Reference proteome</keyword>
<feature type="compositionally biased region" description="Low complexity" evidence="1">
    <location>
        <begin position="67"/>
        <end position="83"/>
    </location>
</feature>